<evidence type="ECO:0008006" key="6">
    <source>
        <dbReference type="Google" id="ProtNLM"/>
    </source>
</evidence>
<dbReference type="AlphaFoldDB" id="D8S1R6"/>
<dbReference type="eggNOG" id="ENOG502RRGC">
    <property type="taxonomic scope" value="Eukaryota"/>
</dbReference>
<reference evidence="4 5" key="1">
    <citation type="journal article" date="2011" name="Science">
        <title>The Selaginella genome identifies genetic changes associated with the evolution of vascular plants.</title>
        <authorList>
            <person name="Banks J.A."/>
            <person name="Nishiyama T."/>
            <person name="Hasebe M."/>
            <person name="Bowman J.L."/>
            <person name="Gribskov M."/>
            <person name="dePamphilis C."/>
            <person name="Albert V.A."/>
            <person name="Aono N."/>
            <person name="Aoyama T."/>
            <person name="Ambrose B.A."/>
            <person name="Ashton N.W."/>
            <person name="Axtell M.J."/>
            <person name="Barker E."/>
            <person name="Barker M.S."/>
            <person name="Bennetzen J.L."/>
            <person name="Bonawitz N.D."/>
            <person name="Chapple C."/>
            <person name="Cheng C."/>
            <person name="Correa L.G."/>
            <person name="Dacre M."/>
            <person name="DeBarry J."/>
            <person name="Dreyer I."/>
            <person name="Elias M."/>
            <person name="Engstrom E.M."/>
            <person name="Estelle M."/>
            <person name="Feng L."/>
            <person name="Finet C."/>
            <person name="Floyd S.K."/>
            <person name="Frommer W.B."/>
            <person name="Fujita T."/>
            <person name="Gramzow L."/>
            <person name="Gutensohn M."/>
            <person name="Harholt J."/>
            <person name="Hattori M."/>
            <person name="Heyl A."/>
            <person name="Hirai T."/>
            <person name="Hiwatashi Y."/>
            <person name="Ishikawa M."/>
            <person name="Iwata M."/>
            <person name="Karol K.G."/>
            <person name="Koehler B."/>
            <person name="Kolukisaoglu U."/>
            <person name="Kubo M."/>
            <person name="Kurata T."/>
            <person name="Lalonde S."/>
            <person name="Li K."/>
            <person name="Li Y."/>
            <person name="Litt A."/>
            <person name="Lyons E."/>
            <person name="Manning G."/>
            <person name="Maruyama T."/>
            <person name="Michael T.P."/>
            <person name="Mikami K."/>
            <person name="Miyazaki S."/>
            <person name="Morinaga S."/>
            <person name="Murata T."/>
            <person name="Mueller-Roeber B."/>
            <person name="Nelson D.R."/>
            <person name="Obara M."/>
            <person name="Oguri Y."/>
            <person name="Olmstead R.G."/>
            <person name="Onodera N."/>
            <person name="Petersen B.L."/>
            <person name="Pils B."/>
            <person name="Prigge M."/>
            <person name="Rensing S.A."/>
            <person name="Riano-Pachon D.M."/>
            <person name="Roberts A.W."/>
            <person name="Sato Y."/>
            <person name="Scheller H.V."/>
            <person name="Schulz B."/>
            <person name="Schulz C."/>
            <person name="Shakirov E.V."/>
            <person name="Shibagaki N."/>
            <person name="Shinohara N."/>
            <person name="Shippen D.E."/>
            <person name="Soerensen I."/>
            <person name="Sotooka R."/>
            <person name="Sugimoto N."/>
            <person name="Sugita M."/>
            <person name="Sumikawa N."/>
            <person name="Tanurdzic M."/>
            <person name="Theissen G."/>
            <person name="Ulvskov P."/>
            <person name="Wakazuki S."/>
            <person name="Weng J.K."/>
            <person name="Willats W.W."/>
            <person name="Wipf D."/>
            <person name="Wolf P.G."/>
            <person name="Yang L."/>
            <person name="Zimmer A.D."/>
            <person name="Zhu Q."/>
            <person name="Mitros T."/>
            <person name="Hellsten U."/>
            <person name="Loque D."/>
            <person name="Otillar R."/>
            <person name="Salamov A."/>
            <person name="Schmutz J."/>
            <person name="Shapiro H."/>
            <person name="Lindquist E."/>
            <person name="Lucas S."/>
            <person name="Rokhsar D."/>
            <person name="Grigoriev I.V."/>
        </authorList>
    </citation>
    <scope>NUCLEOTIDE SEQUENCE [LARGE SCALE GENOMIC DNA]</scope>
</reference>
<dbReference type="Gene3D" id="2.60.450.20">
    <property type="match status" value="1"/>
</dbReference>
<feature type="compositionally biased region" description="Low complexity" evidence="3">
    <location>
        <begin position="67"/>
        <end position="80"/>
    </location>
</feature>
<dbReference type="HOGENOM" id="CLU_457430_0_0_1"/>
<feature type="coiled-coil region" evidence="2">
    <location>
        <begin position="201"/>
        <end position="357"/>
    </location>
</feature>
<dbReference type="STRING" id="88036.D8S1R6"/>
<accession>D8S1R6</accession>
<dbReference type="Gramene" id="EFJ21751">
    <property type="protein sequence ID" value="EFJ21751"/>
    <property type="gene ID" value="SELMODRAFT_443474"/>
</dbReference>
<feature type="compositionally biased region" description="Basic and acidic residues" evidence="3">
    <location>
        <begin position="446"/>
        <end position="458"/>
    </location>
</feature>
<dbReference type="EMBL" id="GL377598">
    <property type="protein sequence ID" value="EFJ21751.1"/>
    <property type="molecule type" value="Genomic_DNA"/>
</dbReference>
<dbReference type="PANTHER" id="PTHR10331">
    <property type="entry name" value="T COMPLEX PROTEIN 10"/>
    <property type="match status" value="1"/>
</dbReference>
<evidence type="ECO:0000256" key="2">
    <source>
        <dbReference type="SAM" id="Coils"/>
    </source>
</evidence>
<sequence>MDGRSSPSSSPWAPVICSSPLHSGGLSMENPFEMFDEVGRSLKWFSLSRNAPDAPVVHRPVLEEVSSQDSYDSDCSSTSSWNKNPESLAMPDEHCEEQESSVSEPLRCRDELVIHHKSPEPKIEEIYDEPCVKEDIETEDRYYKDEHVQESKRESCLYSQMPPPVESDKDPVSGLVRSFFRTKLDARKVPDVISHDKIPDTEALEKKLEVLEAENLRVKKESQRLIKLLKEKEDDCARFTQDKAAWEKQSVSSIQAFCSEKEELLKELKREKRLLEKRFQAMSQLPNSLPNKSERKEIADLKAKLIDVHEEHLKKEARLRLTNIRLRKLVKEMSARLNEKKEEDWDVQEEKEKLEKSEIVPGCKTIKKIECLSSERAAVGCRITGALFYQRPDGRAKQKKEGASKDSSIPACGNKIKAASNPSTTEKTCTSIVDVSSDAVDSASDKNRATSICKEKSSSEPGTEDGASMDGTVVDELITDHESGSDVLFEDKTRSKENTCRENGIRGAQRRSLVFTDGTREEEYQDGLACLYFPNGDIKNSLADGTTEYYYSEIDTWHTTKPDGVEIFYFPHNQIEEHWPDGHKRIIFPDGTSTVES</sequence>
<evidence type="ECO:0000256" key="1">
    <source>
        <dbReference type="ARBA" id="ARBA00005627"/>
    </source>
</evidence>
<dbReference type="Proteomes" id="UP000001514">
    <property type="component" value="Unassembled WGS sequence"/>
</dbReference>
<evidence type="ECO:0000256" key="3">
    <source>
        <dbReference type="SAM" id="MobiDB-lite"/>
    </source>
</evidence>
<dbReference type="KEGG" id="smo:SELMODRAFT_443474"/>
<dbReference type="InterPro" id="IPR026581">
    <property type="entry name" value="TCP10L/CENPJ"/>
</dbReference>
<organism evidence="5">
    <name type="scientific">Selaginella moellendorffii</name>
    <name type="common">Spikemoss</name>
    <dbReference type="NCBI Taxonomy" id="88036"/>
    <lineage>
        <taxon>Eukaryota</taxon>
        <taxon>Viridiplantae</taxon>
        <taxon>Streptophyta</taxon>
        <taxon>Embryophyta</taxon>
        <taxon>Tracheophyta</taxon>
        <taxon>Lycopodiopsida</taxon>
        <taxon>Selaginellales</taxon>
        <taxon>Selaginellaceae</taxon>
        <taxon>Selaginella</taxon>
    </lineage>
</organism>
<comment type="similarity">
    <text evidence="1">Belongs to the TCP10 family.</text>
</comment>
<dbReference type="InParanoid" id="D8S1R6"/>
<feature type="compositionally biased region" description="Polar residues" evidence="3">
    <location>
        <begin position="420"/>
        <end position="429"/>
    </location>
</feature>
<feature type="region of interest" description="Disordered" evidence="3">
    <location>
        <begin position="64"/>
        <end position="102"/>
    </location>
</feature>
<evidence type="ECO:0000313" key="5">
    <source>
        <dbReference type="Proteomes" id="UP000001514"/>
    </source>
</evidence>
<dbReference type="InterPro" id="IPR047002">
    <property type="entry name" value="Tcp10_C_sf"/>
</dbReference>
<dbReference type="PANTHER" id="PTHR10331:SF6">
    <property type="entry name" value="SPINDLE ASSEMBLY ABNORMAL 4"/>
    <property type="match status" value="1"/>
</dbReference>
<gene>
    <name evidence="4" type="ORF">SELMODRAFT_443474</name>
</gene>
<protein>
    <recommendedName>
        <fullName evidence="6">Centromere protein J C-terminal domain-containing protein</fullName>
    </recommendedName>
</protein>
<proteinExistence type="inferred from homology"/>
<keyword evidence="2" id="KW-0175">Coiled coil</keyword>
<keyword evidence="5" id="KW-1185">Reference proteome</keyword>
<feature type="compositionally biased region" description="Basic and acidic residues" evidence="3">
    <location>
        <begin position="393"/>
        <end position="404"/>
    </location>
</feature>
<evidence type="ECO:0000313" key="4">
    <source>
        <dbReference type="EMBL" id="EFJ21751.1"/>
    </source>
</evidence>
<name>D8S1R6_SELML</name>
<feature type="region of interest" description="Disordered" evidence="3">
    <location>
        <begin position="393"/>
        <end position="429"/>
    </location>
</feature>
<feature type="region of interest" description="Disordered" evidence="3">
    <location>
        <begin position="446"/>
        <end position="469"/>
    </location>
</feature>